<keyword evidence="2" id="KW-0677">Repeat</keyword>
<dbReference type="Proteomes" id="UP001237642">
    <property type="component" value="Unassembled WGS sequence"/>
</dbReference>
<sequence length="542" mass="59588">MDEVKFEECCLENKQSAAVSSSSVSETSGSINLKSPGVCSPTPDSSIAQRRISGPIRRAKGGWTPEEDDTLKNAVNIYNGKCWKKIAEYFPDRSEVQCLHRWQKVLNPELIKGPWTQEEDVKITELVAKYGPTKWSLIAKSLPGRIGKQCRERWHNHLNPYIKKDAWTLEEELALMNAHRLYGNKWAEIAKVLPGRTDNAIKNHWNSSLKKKLEFYLATGNLPPAARNGLQTSAKDSYLTTPTGKVLGSNNIGSDSTVQTSSGTTEVCKIEEDGNQLGLLTPSHDMGVSSGFPHNEPTASDLAKSKPQSSNLDDNHVYAASEIESFRTNGVDKAIATSSPYGSPIYGSLYYQSPLLEHYLISDPDNMLETQLEPEQVAFSMNNFTPPSMKSSSLYGLTPESILKMAAKSFPNTPAILRKRKAETPKNSPVNESRMADNKAVEDSSLTSDRSGEGNSCLKDSGLHDRMLCESPAASSVLVSNAKAFNASPPYRLRSKRTSIFKSVEKQLEFTLSKEQQDNGAKSKEKPAVGEDCCHATNMGVT</sequence>
<dbReference type="EMBL" id="JAUIZM010000001">
    <property type="protein sequence ID" value="KAK1403572.1"/>
    <property type="molecule type" value="Genomic_DNA"/>
</dbReference>
<keyword evidence="3" id="KW-0805">Transcription regulation</keyword>
<evidence type="ECO:0000256" key="5">
    <source>
        <dbReference type="ARBA" id="ARBA00023163"/>
    </source>
</evidence>
<evidence type="ECO:0000256" key="2">
    <source>
        <dbReference type="ARBA" id="ARBA00022737"/>
    </source>
</evidence>
<feature type="domain" description="Myb-like" evidence="8">
    <location>
        <begin position="55"/>
        <end position="106"/>
    </location>
</feature>
<evidence type="ECO:0000256" key="4">
    <source>
        <dbReference type="ARBA" id="ARBA00023125"/>
    </source>
</evidence>
<evidence type="ECO:0000256" key="7">
    <source>
        <dbReference type="SAM" id="MobiDB-lite"/>
    </source>
</evidence>
<evidence type="ECO:0000259" key="8">
    <source>
        <dbReference type="PROSITE" id="PS50090"/>
    </source>
</evidence>
<dbReference type="InterPro" id="IPR009057">
    <property type="entry name" value="Homeodomain-like_sf"/>
</dbReference>
<dbReference type="Gene3D" id="1.10.10.60">
    <property type="entry name" value="Homeodomain-like"/>
    <property type="match status" value="3"/>
</dbReference>
<dbReference type="GO" id="GO:0000978">
    <property type="term" value="F:RNA polymerase II cis-regulatory region sequence-specific DNA binding"/>
    <property type="evidence" value="ECO:0007669"/>
    <property type="project" value="TreeGrafter"/>
</dbReference>
<feature type="domain" description="HTH myb-type" evidence="9">
    <location>
        <begin position="60"/>
        <end position="106"/>
    </location>
</feature>
<dbReference type="InterPro" id="IPR001005">
    <property type="entry name" value="SANT/Myb"/>
</dbReference>
<feature type="compositionally biased region" description="Low complexity" evidence="7">
    <location>
        <begin position="16"/>
        <end position="25"/>
    </location>
</feature>
<evidence type="ECO:0000256" key="6">
    <source>
        <dbReference type="ARBA" id="ARBA00023242"/>
    </source>
</evidence>
<name>A0AAD8JJC0_9APIA</name>
<gene>
    <name evidence="10" type="ORF">POM88_003177</name>
</gene>
<dbReference type="AlphaFoldDB" id="A0AAD8JJC0"/>
<comment type="caution">
    <text evidence="10">The sequence shown here is derived from an EMBL/GenBank/DDBJ whole genome shotgun (WGS) entry which is preliminary data.</text>
</comment>
<protein>
    <submittedName>
        <fullName evidence="10">Transcription factor MYB3R-3</fullName>
    </submittedName>
</protein>
<evidence type="ECO:0000313" key="10">
    <source>
        <dbReference type="EMBL" id="KAK1403572.1"/>
    </source>
</evidence>
<feature type="region of interest" description="Disordered" evidence="7">
    <location>
        <begin position="419"/>
        <end position="458"/>
    </location>
</feature>
<proteinExistence type="predicted"/>
<evidence type="ECO:0000256" key="1">
    <source>
        <dbReference type="ARBA" id="ARBA00004123"/>
    </source>
</evidence>
<dbReference type="PANTHER" id="PTHR45614:SF194">
    <property type="entry name" value="TRANSCRIPTION FACTOR MYB3R-3-RELATED"/>
    <property type="match status" value="1"/>
</dbReference>
<keyword evidence="11" id="KW-1185">Reference proteome</keyword>
<evidence type="ECO:0000313" key="11">
    <source>
        <dbReference type="Proteomes" id="UP001237642"/>
    </source>
</evidence>
<dbReference type="GO" id="GO:0005634">
    <property type="term" value="C:nucleus"/>
    <property type="evidence" value="ECO:0007669"/>
    <property type="project" value="UniProtKB-SubCell"/>
</dbReference>
<accession>A0AAD8JJC0</accession>
<dbReference type="PROSITE" id="PS50090">
    <property type="entry name" value="MYB_LIKE"/>
    <property type="match status" value="3"/>
</dbReference>
<feature type="region of interest" description="Disordered" evidence="7">
    <location>
        <begin position="14"/>
        <end position="46"/>
    </location>
</feature>
<organism evidence="10 11">
    <name type="scientific">Heracleum sosnowskyi</name>
    <dbReference type="NCBI Taxonomy" id="360622"/>
    <lineage>
        <taxon>Eukaryota</taxon>
        <taxon>Viridiplantae</taxon>
        <taxon>Streptophyta</taxon>
        <taxon>Embryophyta</taxon>
        <taxon>Tracheophyta</taxon>
        <taxon>Spermatophyta</taxon>
        <taxon>Magnoliopsida</taxon>
        <taxon>eudicotyledons</taxon>
        <taxon>Gunneridae</taxon>
        <taxon>Pentapetalae</taxon>
        <taxon>asterids</taxon>
        <taxon>campanulids</taxon>
        <taxon>Apiales</taxon>
        <taxon>Apiaceae</taxon>
        <taxon>Apioideae</taxon>
        <taxon>apioid superclade</taxon>
        <taxon>Tordylieae</taxon>
        <taxon>Tordyliinae</taxon>
        <taxon>Heracleum</taxon>
    </lineage>
</organism>
<keyword evidence="5" id="KW-0804">Transcription</keyword>
<evidence type="ECO:0000259" key="9">
    <source>
        <dbReference type="PROSITE" id="PS51294"/>
    </source>
</evidence>
<keyword evidence="4" id="KW-0238">DNA-binding</keyword>
<feature type="domain" description="Myb-like" evidence="8">
    <location>
        <begin position="159"/>
        <end position="209"/>
    </location>
</feature>
<dbReference type="FunFam" id="1.10.10.60:FF:000324">
    <property type="entry name" value="Transcription factor MYB3R-2"/>
    <property type="match status" value="1"/>
</dbReference>
<feature type="region of interest" description="Disordered" evidence="7">
    <location>
        <begin position="278"/>
        <end position="313"/>
    </location>
</feature>
<reference evidence="10" key="2">
    <citation type="submission" date="2023-05" db="EMBL/GenBank/DDBJ databases">
        <authorList>
            <person name="Schelkunov M.I."/>
        </authorList>
    </citation>
    <scope>NUCLEOTIDE SEQUENCE</scope>
    <source>
        <strain evidence="10">Hsosn_3</strain>
        <tissue evidence="10">Leaf</tissue>
    </source>
</reference>
<dbReference type="FunFam" id="1.10.10.60:FF:000016">
    <property type="entry name" value="Transcriptional activator Myb isoform A"/>
    <property type="match status" value="1"/>
</dbReference>
<dbReference type="FunFam" id="1.10.10.60:FF:000010">
    <property type="entry name" value="Transcriptional activator Myb isoform A"/>
    <property type="match status" value="1"/>
</dbReference>
<feature type="domain" description="Myb-like" evidence="8">
    <location>
        <begin position="107"/>
        <end position="158"/>
    </location>
</feature>
<dbReference type="PROSITE" id="PS51294">
    <property type="entry name" value="HTH_MYB"/>
    <property type="match status" value="3"/>
</dbReference>
<feature type="domain" description="HTH myb-type" evidence="9">
    <location>
        <begin position="107"/>
        <end position="162"/>
    </location>
</feature>
<comment type="subcellular location">
    <subcellularLocation>
        <location evidence="1">Nucleus</location>
    </subcellularLocation>
</comment>
<keyword evidence="6" id="KW-0539">Nucleus</keyword>
<evidence type="ECO:0000256" key="3">
    <source>
        <dbReference type="ARBA" id="ARBA00023015"/>
    </source>
</evidence>
<feature type="domain" description="HTH myb-type" evidence="9">
    <location>
        <begin position="163"/>
        <end position="213"/>
    </location>
</feature>
<dbReference type="Pfam" id="PF00249">
    <property type="entry name" value="Myb_DNA-binding"/>
    <property type="match status" value="3"/>
</dbReference>
<feature type="region of interest" description="Disordered" evidence="7">
    <location>
        <begin position="513"/>
        <end position="542"/>
    </location>
</feature>
<dbReference type="SUPFAM" id="SSF46689">
    <property type="entry name" value="Homeodomain-like"/>
    <property type="match status" value="2"/>
</dbReference>
<feature type="compositionally biased region" description="Basic and acidic residues" evidence="7">
    <location>
        <begin position="515"/>
        <end position="534"/>
    </location>
</feature>
<dbReference type="InterPro" id="IPR050560">
    <property type="entry name" value="MYB_TF"/>
</dbReference>
<dbReference type="InterPro" id="IPR017930">
    <property type="entry name" value="Myb_dom"/>
</dbReference>
<reference evidence="10" key="1">
    <citation type="submission" date="2023-02" db="EMBL/GenBank/DDBJ databases">
        <title>Genome of toxic invasive species Heracleum sosnowskyi carries increased number of genes despite the absence of recent whole-genome duplications.</title>
        <authorList>
            <person name="Schelkunov M."/>
            <person name="Shtratnikova V."/>
            <person name="Makarenko M."/>
            <person name="Klepikova A."/>
            <person name="Omelchenko D."/>
            <person name="Novikova G."/>
            <person name="Obukhova E."/>
            <person name="Bogdanov V."/>
            <person name="Penin A."/>
            <person name="Logacheva M."/>
        </authorList>
    </citation>
    <scope>NUCLEOTIDE SEQUENCE</scope>
    <source>
        <strain evidence="10">Hsosn_3</strain>
        <tissue evidence="10">Leaf</tissue>
    </source>
</reference>
<dbReference type="PANTHER" id="PTHR45614">
    <property type="entry name" value="MYB PROTEIN-RELATED"/>
    <property type="match status" value="1"/>
</dbReference>
<dbReference type="SMART" id="SM00717">
    <property type="entry name" value="SANT"/>
    <property type="match status" value="3"/>
</dbReference>
<feature type="region of interest" description="Disordered" evidence="7">
    <location>
        <begin position="241"/>
        <end position="265"/>
    </location>
</feature>
<dbReference type="GO" id="GO:0000981">
    <property type="term" value="F:DNA-binding transcription factor activity, RNA polymerase II-specific"/>
    <property type="evidence" value="ECO:0007669"/>
    <property type="project" value="TreeGrafter"/>
</dbReference>
<dbReference type="CDD" id="cd00167">
    <property type="entry name" value="SANT"/>
    <property type="match status" value="3"/>
</dbReference>